<keyword evidence="4" id="KW-0285">Flavoprotein</keyword>
<dbReference type="Gene3D" id="2.40.30.10">
    <property type="entry name" value="Translation factors"/>
    <property type="match status" value="1"/>
</dbReference>
<comment type="cofactor">
    <cofactor evidence="1">
        <name>FAD</name>
        <dbReference type="ChEBI" id="CHEBI:57692"/>
    </cofactor>
</comment>
<dbReference type="SUPFAM" id="SSF52343">
    <property type="entry name" value="Ferredoxin reductase-like, C-terminal NADP-linked domain"/>
    <property type="match status" value="1"/>
</dbReference>
<evidence type="ECO:0000256" key="2">
    <source>
        <dbReference type="ARBA" id="ARBA00008312"/>
    </source>
</evidence>
<reference evidence="12 13" key="1">
    <citation type="submission" date="2020-02" db="EMBL/GenBank/DDBJ databases">
        <title>Shewanella WXL01 sp. nov., a marine bacterium isolated from green algae in Luhuitou Fringing Reef (Northern South China Sea).</title>
        <authorList>
            <person name="Wang X."/>
        </authorList>
    </citation>
    <scope>NUCLEOTIDE SEQUENCE [LARGE SCALE GENOMIC DNA]</scope>
    <source>
        <strain evidence="12 13">MCCC 1A01895</strain>
    </source>
</reference>
<dbReference type="CDD" id="cd06195">
    <property type="entry name" value="FNR1"/>
    <property type="match status" value="1"/>
</dbReference>
<dbReference type="InterPro" id="IPR051930">
    <property type="entry name" value="FNR_type-1"/>
</dbReference>
<organism evidence="12 13">
    <name type="scientific">Shewanella intestini</name>
    <dbReference type="NCBI Taxonomy" id="2017544"/>
    <lineage>
        <taxon>Bacteria</taxon>
        <taxon>Pseudomonadati</taxon>
        <taxon>Pseudomonadota</taxon>
        <taxon>Gammaproteobacteria</taxon>
        <taxon>Alteromonadales</taxon>
        <taxon>Shewanellaceae</taxon>
        <taxon>Shewanella</taxon>
    </lineage>
</organism>
<evidence type="ECO:0000256" key="10">
    <source>
        <dbReference type="ARBA" id="ARBA00047776"/>
    </source>
</evidence>
<dbReference type="InterPro" id="IPR017927">
    <property type="entry name" value="FAD-bd_FR_type"/>
</dbReference>
<feature type="domain" description="FAD-binding FR-type" evidence="11">
    <location>
        <begin position="1"/>
        <end position="99"/>
    </location>
</feature>
<sequence length="249" mass="27654">MWTTGKVVSKTQWNDKLFSLGIRADIAPYLAGQFIKLSQVKDDKRIARAYSLVNSPDSPYLEVLAVAVEDGALSPNLQQLQIGDDIDVSTKATGFMTLEEIPSGVIQGENLWLLATGTAVGPFISMLGTSEPWQRFKRVFLVYGARKRHDLAYLEQLNMLTQKYPQQFTIVTCITREANPDGLNCRIPQGLINGAIEQFCDATITADDSQVMICGNPAMITEVQGLLRERGLAKNLRRAPGQITVEKYW</sequence>
<accession>A0ABS5I6C5</accession>
<dbReference type="InterPro" id="IPR008333">
    <property type="entry name" value="Cbr1-like_FAD-bd_dom"/>
</dbReference>
<evidence type="ECO:0000256" key="9">
    <source>
        <dbReference type="ARBA" id="ARBA00034078"/>
    </source>
</evidence>
<dbReference type="SUPFAM" id="SSF63380">
    <property type="entry name" value="Riboflavin synthase domain-like"/>
    <property type="match status" value="1"/>
</dbReference>
<dbReference type="InterPro" id="IPR039261">
    <property type="entry name" value="FNR_nucleotide-bd"/>
</dbReference>
<dbReference type="InterPro" id="IPR033892">
    <property type="entry name" value="FNR_bac"/>
</dbReference>
<keyword evidence="5" id="KW-0547">Nucleotide-binding</keyword>
<evidence type="ECO:0000256" key="5">
    <source>
        <dbReference type="ARBA" id="ARBA00022741"/>
    </source>
</evidence>
<dbReference type="PANTHER" id="PTHR47878:SF1">
    <property type="entry name" value="FLAVODOXIN_FERREDOXIN--NADP REDUCTASE"/>
    <property type="match status" value="1"/>
</dbReference>
<dbReference type="EMBL" id="JAAIKR010000019">
    <property type="protein sequence ID" value="MBR9729393.1"/>
    <property type="molecule type" value="Genomic_DNA"/>
</dbReference>
<keyword evidence="13" id="KW-1185">Reference proteome</keyword>
<evidence type="ECO:0000256" key="4">
    <source>
        <dbReference type="ARBA" id="ARBA00022630"/>
    </source>
</evidence>
<evidence type="ECO:0000313" key="12">
    <source>
        <dbReference type="EMBL" id="MBR9729393.1"/>
    </source>
</evidence>
<evidence type="ECO:0000256" key="7">
    <source>
        <dbReference type="ARBA" id="ARBA00022857"/>
    </source>
</evidence>
<comment type="cofactor">
    <cofactor evidence="9">
        <name>[2Fe-2S] cluster</name>
        <dbReference type="ChEBI" id="CHEBI:190135"/>
    </cofactor>
</comment>
<comment type="caution">
    <text evidence="12">The sequence shown here is derived from an EMBL/GenBank/DDBJ whole genome shotgun (WGS) entry which is preliminary data.</text>
</comment>
<keyword evidence="7" id="KW-0521">NADP</keyword>
<dbReference type="PANTHER" id="PTHR47878">
    <property type="entry name" value="OXIDOREDUCTASE FAD/NAD(P)-BINDING DOMAIN PROTEIN"/>
    <property type="match status" value="1"/>
</dbReference>
<dbReference type="InterPro" id="IPR017938">
    <property type="entry name" value="Riboflavin_synthase-like_b-brl"/>
</dbReference>
<dbReference type="Proteomes" id="UP000811844">
    <property type="component" value="Unassembled WGS sequence"/>
</dbReference>
<dbReference type="InterPro" id="IPR001709">
    <property type="entry name" value="Flavoprot_Pyr_Nucl_cyt_Rdtase"/>
</dbReference>
<dbReference type="InterPro" id="IPR001433">
    <property type="entry name" value="OxRdtase_FAD/NAD-bd"/>
</dbReference>
<dbReference type="EC" id="1.18.1.2" evidence="3"/>
<evidence type="ECO:0000313" key="13">
    <source>
        <dbReference type="Proteomes" id="UP000811844"/>
    </source>
</evidence>
<protein>
    <recommendedName>
        <fullName evidence="3">ferredoxin--NADP(+) reductase</fullName>
        <ecNumber evidence="3">1.18.1.2</ecNumber>
    </recommendedName>
</protein>
<gene>
    <name evidence="12" type="ORF">G3R48_15545</name>
</gene>
<keyword evidence="6" id="KW-0274">FAD</keyword>
<keyword evidence="8" id="KW-0560">Oxidoreductase</keyword>
<dbReference type="Gene3D" id="3.40.50.80">
    <property type="entry name" value="Nucleotide-binding domain of ferredoxin-NADP reductase (FNR) module"/>
    <property type="match status" value="1"/>
</dbReference>
<dbReference type="RefSeq" id="WP_153666141.1">
    <property type="nucleotide sequence ID" value="NZ_JAAIKR010000019.1"/>
</dbReference>
<evidence type="ECO:0000256" key="1">
    <source>
        <dbReference type="ARBA" id="ARBA00001974"/>
    </source>
</evidence>
<comment type="similarity">
    <text evidence="2">Belongs to the ferredoxin--NADP reductase type 1 family.</text>
</comment>
<comment type="catalytic activity">
    <reaction evidence="10">
        <text>2 reduced [2Fe-2S]-[ferredoxin] + NADP(+) + H(+) = 2 oxidized [2Fe-2S]-[ferredoxin] + NADPH</text>
        <dbReference type="Rhea" id="RHEA:20125"/>
        <dbReference type="Rhea" id="RHEA-COMP:10000"/>
        <dbReference type="Rhea" id="RHEA-COMP:10001"/>
        <dbReference type="ChEBI" id="CHEBI:15378"/>
        <dbReference type="ChEBI" id="CHEBI:33737"/>
        <dbReference type="ChEBI" id="CHEBI:33738"/>
        <dbReference type="ChEBI" id="CHEBI:57783"/>
        <dbReference type="ChEBI" id="CHEBI:58349"/>
        <dbReference type="EC" id="1.18.1.2"/>
    </reaction>
</comment>
<proteinExistence type="inferred from homology"/>
<evidence type="ECO:0000256" key="6">
    <source>
        <dbReference type="ARBA" id="ARBA00022827"/>
    </source>
</evidence>
<dbReference type="PROSITE" id="PS51384">
    <property type="entry name" value="FAD_FR"/>
    <property type="match status" value="1"/>
</dbReference>
<evidence type="ECO:0000259" key="11">
    <source>
        <dbReference type="PROSITE" id="PS51384"/>
    </source>
</evidence>
<dbReference type="Pfam" id="PF00970">
    <property type="entry name" value="FAD_binding_6"/>
    <property type="match status" value="1"/>
</dbReference>
<name>A0ABS5I6C5_9GAMM</name>
<evidence type="ECO:0000256" key="8">
    <source>
        <dbReference type="ARBA" id="ARBA00023002"/>
    </source>
</evidence>
<dbReference type="Pfam" id="PF00175">
    <property type="entry name" value="NAD_binding_1"/>
    <property type="match status" value="1"/>
</dbReference>
<dbReference type="PRINTS" id="PR00371">
    <property type="entry name" value="FPNCR"/>
</dbReference>
<evidence type="ECO:0000256" key="3">
    <source>
        <dbReference type="ARBA" id="ARBA00013223"/>
    </source>
</evidence>